<dbReference type="OrthoDB" id="549353at2759"/>
<gene>
    <name evidence="2" type="ORF">LAESUDRAFT_611097</name>
</gene>
<feature type="domain" description="NYN" evidence="1">
    <location>
        <begin position="1"/>
        <end position="128"/>
    </location>
</feature>
<evidence type="ECO:0000259" key="1">
    <source>
        <dbReference type="Pfam" id="PF01936"/>
    </source>
</evidence>
<dbReference type="AlphaFoldDB" id="A0A165BAN7"/>
<protein>
    <recommendedName>
        <fullName evidence="1">NYN domain-containing protein</fullName>
    </recommendedName>
</protein>
<feature type="non-terminal residue" evidence="2">
    <location>
        <position position="132"/>
    </location>
</feature>
<sequence length="132" mass="14781">VALFWDYENIQVPSTPANIRVPIVQRLCQLARRYGTVDVLRLYTGVWSVKSRRSVLLREAMHEEGIEFIRCEHGGCQQVVDTRIMADVDAYTKSSSPPATIIIVAGDKDYIPTVSKLATKGFRVVVVCPKMA</sequence>
<dbReference type="GeneID" id="63820194"/>
<dbReference type="InParanoid" id="A0A165BAN7"/>
<dbReference type="GO" id="GO:0004540">
    <property type="term" value="F:RNA nuclease activity"/>
    <property type="evidence" value="ECO:0007669"/>
    <property type="project" value="InterPro"/>
</dbReference>
<dbReference type="STRING" id="1314785.A0A165BAN7"/>
<feature type="non-terminal residue" evidence="2">
    <location>
        <position position="1"/>
    </location>
</feature>
<proteinExistence type="predicted"/>
<dbReference type="RefSeq" id="XP_040758369.1">
    <property type="nucleotide sequence ID" value="XM_040903163.1"/>
</dbReference>
<evidence type="ECO:0000313" key="2">
    <source>
        <dbReference type="EMBL" id="KZT00629.1"/>
    </source>
</evidence>
<accession>A0A165BAN7</accession>
<dbReference type="Pfam" id="PF01936">
    <property type="entry name" value="NYN"/>
    <property type="match status" value="1"/>
</dbReference>
<name>A0A165BAN7_9APHY</name>
<evidence type="ECO:0000313" key="3">
    <source>
        <dbReference type="Proteomes" id="UP000076871"/>
    </source>
</evidence>
<keyword evidence="3" id="KW-1185">Reference proteome</keyword>
<dbReference type="Proteomes" id="UP000076871">
    <property type="component" value="Unassembled WGS sequence"/>
</dbReference>
<reference evidence="2 3" key="1">
    <citation type="journal article" date="2016" name="Mol. Biol. Evol.">
        <title>Comparative Genomics of Early-Diverging Mushroom-Forming Fungi Provides Insights into the Origins of Lignocellulose Decay Capabilities.</title>
        <authorList>
            <person name="Nagy L.G."/>
            <person name="Riley R."/>
            <person name="Tritt A."/>
            <person name="Adam C."/>
            <person name="Daum C."/>
            <person name="Floudas D."/>
            <person name="Sun H."/>
            <person name="Yadav J.S."/>
            <person name="Pangilinan J."/>
            <person name="Larsson K.H."/>
            <person name="Matsuura K."/>
            <person name="Barry K."/>
            <person name="Labutti K."/>
            <person name="Kuo R."/>
            <person name="Ohm R.A."/>
            <person name="Bhattacharya S.S."/>
            <person name="Shirouzu T."/>
            <person name="Yoshinaga Y."/>
            <person name="Martin F.M."/>
            <person name="Grigoriev I.V."/>
            <person name="Hibbett D.S."/>
        </authorList>
    </citation>
    <scope>NUCLEOTIDE SEQUENCE [LARGE SCALE GENOMIC DNA]</scope>
    <source>
        <strain evidence="2 3">93-53</strain>
    </source>
</reference>
<organism evidence="2 3">
    <name type="scientific">Laetiporus sulphureus 93-53</name>
    <dbReference type="NCBI Taxonomy" id="1314785"/>
    <lineage>
        <taxon>Eukaryota</taxon>
        <taxon>Fungi</taxon>
        <taxon>Dikarya</taxon>
        <taxon>Basidiomycota</taxon>
        <taxon>Agaricomycotina</taxon>
        <taxon>Agaricomycetes</taxon>
        <taxon>Polyporales</taxon>
        <taxon>Laetiporus</taxon>
    </lineage>
</organism>
<dbReference type="Gene3D" id="3.40.50.1010">
    <property type="entry name" value="5'-nuclease"/>
    <property type="match status" value="1"/>
</dbReference>
<dbReference type="EMBL" id="KV427681">
    <property type="protein sequence ID" value="KZT00629.1"/>
    <property type="molecule type" value="Genomic_DNA"/>
</dbReference>
<dbReference type="InterPro" id="IPR021139">
    <property type="entry name" value="NYN"/>
</dbReference>